<dbReference type="PROSITE" id="PS51257">
    <property type="entry name" value="PROKAR_LIPOPROTEIN"/>
    <property type="match status" value="1"/>
</dbReference>
<dbReference type="InterPro" id="IPR011990">
    <property type="entry name" value="TPR-like_helical_dom_sf"/>
</dbReference>
<proteinExistence type="predicted"/>
<protein>
    <submittedName>
        <fullName evidence="2">RagB/SusD family nutrient uptake outer membrane protein</fullName>
    </submittedName>
</protein>
<evidence type="ECO:0000313" key="3">
    <source>
        <dbReference type="Proteomes" id="UP000764045"/>
    </source>
</evidence>
<evidence type="ECO:0000256" key="1">
    <source>
        <dbReference type="SAM" id="SignalP"/>
    </source>
</evidence>
<dbReference type="RefSeq" id="WP_205109077.1">
    <property type="nucleotide sequence ID" value="NZ_JACJJL010000009.1"/>
</dbReference>
<evidence type="ECO:0000313" key="2">
    <source>
        <dbReference type="EMBL" id="MBM6661508.1"/>
    </source>
</evidence>
<feature type="signal peptide" evidence="1">
    <location>
        <begin position="1"/>
        <end position="22"/>
    </location>
</feature>
<dbReference type="Gene3D" id="1.25.40.390">
    <property type="match status" value="1"/>
</dbReference>
<dbReference type="EMBL" id="JACJJL010000009">
    <property type="protein sequence ID" value="MBM6661508.1"/>
    <property type="molecule type" value="Genomic_DNA"/>
</dbReference>
<gene>
    <name evidence="2" type="ORF">H6B30_07035</name>
</gene>
<keyword evidence="1" id="KW-0732">Signal</keyword>
<reference evidence="2 3" key="1">
    <citation type="journal article" date="2021" name="Sci. Rep.">
        <title>The distribution of antibiotic resistance genes in chicken gut microbiota commensals.</title>
        <authorList>
            <person name="Juricova H."/>
            <person name="Matiasovicova J."/>
            <person name="Kubasova T."/>
            <person name="Cejkova D."/>
            <person name="Rychlik I."/>
        </authorList>
    </citation>
    <scope>NUCLEOTIDE SEQUENCE [LARGE SCALE GENOMIC DNA]</scope>
    <source>
        <strain evidence="2 3">An819</strain>
    </source>
</reference>
<organism evidence="2 3">
    <name type="scientific">Marseilla massiliensis</name>
    <dbReference type="NCBI Taxonomy" id="1841864"/>
    <lineage>
        <taxon>Bacteria</taxon>
        <taxon>Pseudomonadati</taxon>
        <taxon>Bacteroidota</taxon>
        <taxon>Bacteroidia</taxon>
        <taxon>Bacteroidales</taxon>
        <taxon>Prevotellaceae</taxon>
        <taxon>Marseilla</taxon>
    </lineage>
</organism>
<sequence>MKKIIFSVICMMTLFVSSCSDMLDVETSREVELPSIGQASDSLFYVLGIMQAVQQAADAYYIQNEMRGDLVDVTVHSDLNLREMANFSATASNKYDSAYVYYRIINNCNYYIANRDTTLYDGTYNVTQSEYATVLAFRAWAYLQLARNYGKVKFVTKPLTSLSDIENDKSEELGIKEIVARLADEGNTALRRYSGLDLPYGNGVIGSDYIRSMCIPVDVILGELYLEAGRYAEAADYYFKYLLKYKMVASDQRSLVELSNMWDLNLPNDFLPESSGNWFPDNFSLISTSTSLDGRITYLPMALNKFKGVTSEIPKLFGFDYYLTSGDEDATPDEKYQAKFMDEQQIVPSSAYKSLANNSLYYYTSRFAGHENEKGALSIGDQRAKARVVQRSNVGGVDTMEYQRLFTYAPQIILYRSSTVWLHLAEAFNRMGYPDAAFAILKDGLTTNLLTDTTYITDGTKELLTGRYPFLIGEGVSIFSGTGGARNYGIHRHGCSDASGIDGVYSLYQMDTEVLRKLDEIESMFEVTSAGSEDSLAVIVNAVEDLLCDEYAMEFAFEGCRYADLMRLARHKNESSPAGYGTNFGGRWLARKLAFKNPVKNLEDEQNWYLPMK</sequence>
<dbReference type="Proteomes" id="UP000764045">
    <property type="component" value="Unassembled WGS sequence"/>
</dbReference>
<dbReference type="AlphaFoldDB" id="A0A939B2J8"/>
<keyword evidence="3" id="KW-1185">Reference proteome</keyword>
<feature type="chain" id="PRO_5037511870" evidence="1">
    <location>
        <begin position="23"/>
        <end position="613"/>
    </location>
</feature>
<comment type="caution">
    <text evidence="2">The sequence shown here is derived from an EMBL/GenBank/DDBJ whole genome shotgun (WGS) entry which is preliminary data.</text>
</comment>
<dbReference type="SUPFAM" id="SSF48452">
    <property type="entry name" value="TPR-like"/>
    <property type="match status" value="1"/>
</dbReference>
<name>A0A939B2J8_9BACT</name>
<accession>A0A939B2J8</accession>